<dbReference type="OrthoDB" id="9799538at2"/>
<evidence type="ECO:0000259" key="1">
    <source>
        <dbReference type="PROSITE" id="PS50404"/>
    </source>
</evidence>
<keyword evidence="3" id="KW-1185">Reference proteome</keyword>
<dbReference type="RefSeq" id="WP_124222448.1">
    <property type="nucleotide sequence ID" value="NZ_RKQL01000003.1"/>
</dbReference>
<dbReference type="Gene3D" id="3.40.30.10">
    <property type="entry name" value="Glutaredoxin"/>
    <property type="match status" value="1"/>
</dbReference>
<dbReference type="CDD" id="cd03043">
    <property type="entry name" value="GST_N_1"/>
    <property type="match status" value="1"/>
</dbReference>
<dbReference type="AlphaFoldDB" id="A0A3N4V447"/>
<dbReference type="InterPro" id="IPR040079">
    <property type="entry name" value="Glutathione_S-Trfase"/>
</dbReference>
<dbReference type="Proteomes" id="UP000272193">
    <property type="component" value="Unassembled WGS sequence"/>
</dbReference>
<protein>
    <submittedName>
        <fullName evidence="2">Glutathione S-transferase</fullName>
    </submittedName>
</protein>
<dbReference type="GO" id="GO:0016034">
    <property type="term" value="F:maleylacetoacetate isomerase activity"/>
    <property type="evidence" value="ECO:0007669"/>
    <property type="project" value="TreeGrafter"/>
</dbReference>
<organism evidence="2 3">
    <name type="scientific">Tibeticola sediminis</name>
    <dbReference type="NCBI Taxonomy" id="1917811"/>
    <lineage>
        <taxon>Bacteria</taxon>
        <taxon>Pseudomonadati</taxon>
        <taxon>Pseudomonadota</taxon>
        <taxon>Betaproteobacteria</taxon>
        <taxon>Burkholderiales</taxon>
        <taxon>Comamonadaceae</taxon>
        <taxon>Tibeticola</taxon>
    </lineage>
</organism>
<dbReference type="Gene3D" id="1.20.1050.10">
    <property type="match status" value="1"/>
</dbReference>
<dbReference type="EMBL" id="RKQL01000003">
    <property type="protein sequence ID" value="RPE67734.1"/>
    <property type="molecule type" value="Genomic_DNA"/>
</dbReference>
<dbReference type="GO" id="GO:0006749">
    <property type="term" value="P:glutathione metabolic process"/>
    <property type="evidence" value="ECO:0007669"/>
    <property type="project" value="TreeGrafter"/>
</dbReference>
<evidence type="ECO:0000313" key="3">
    <source>
        <dbReference type="Proteomes" id="UP000272193"/>
    </source>
</evidence>
<evidence type="ECO:0000313" key="2">
    <source>
        <dbReference type="EMBL" id="RPE67734.1"/>
    </source>
</evidence>
<dbReference type="InterPro" id="IPR036249">
    <property type="entry name" value="Thioredoxin-like_sf"/>
</dbReference>
<comment type="caution">
    <text evidence="2">The sequence shown here is derived from an EMBL/GenBank/DDBJ whole genome shotgun (WGS) entry which is preliminary data.</text>
</comment>
<reference evidence="2 3" key="1">
    <citation type="submission" date="2018-11" db="EMBL/GenBank/DDBJ databases">
        <title>Genomic Encyclopedia of Type Strains, Phase IV (KMG-IV): sequencing the most valuable type-strain genomes for metagenomic binning, comparative biology and taxonomic classification.</title>
        <authorList>
            <person name="Goeker M."/>
        </authorList>
    </citation>
    <scope>NUCLEOTIDE SEQUENCE [LARGE SCALE GENOMIC DNA]</scope>
    <source>
        <strain evidence="2 3">DSM 101684</strain>
    </source>
</reference>
<dbReference type="SUPFAM" id="SSF47616">
    <property type="entry name" value="GST C-terminal domain-like"/>
    <property type="match status" value="1"/>
</dbReference>
<dbReference type="InterPro" id="IPR004045">
    <property type="entry name" value="Glutathione_S-Trfase_N"/>
</dbReference>
<dbReference type="PANTHER" id="PTHR42673:SF4">
    <property type="entry name" value="MALEYLACETOACETATE ISOMERASE"/>
    <property type="match status" value="1"/>
</dbReference>
<gene>
    <name evidence="2" type="ORF">EDC62_1618</name>
</gene>
<dbReference type="Pfam" id="PF13409">
    <property type="entry name" value="GST_N_2"/>
    <property type="match status" value="1"/>
</dbReference>
<dbReference type="GO" id="GO:0006559">
    <property type="term" value="P:L-phenylalanine catabolic process"/>
    <property type="evidence" value="ECO:0007669"/>
    <property type="project" value="TreeGrafter"/>
</dbReference>
<dbReference type="SUPFAM" id="SSF52833">
    <property type="entry name" value="Thioredoxin-like"/>
    <property type="match status" value="1"/>
</dbReference>
<feature type="domain" description="GST N-terminal" evidence="1">
    <location>
        <begin position="2"/>
        <end position="86"/>
    </location>
</feature>
<dbReference type="InterPro" id="IPR036282">
    <property type="entry name" value="Glutathione-S-Trfase_C_sf"/>
</dbReference>
<accession>A0A3N4V447</accession>
<dbReference type="PANTHER" id="PTHR42673">
    <property type="entry name" value="MALEYLACETOACETATE ISOMERASE"/>
    <property type="match status" value="1"/>
</dbReference>
<dbReference type="GO" id="GO:0004364">
    <property type="term" value="F:glutathione transferase activity"/>
    <property type="evidence" value="ECO:0007669"/>
    <property type="project" value="TreeGrafter"/>
</dbReference>
<name>A0A3N4V447_9BURK</name>
<dbReference type="SFLD" id="SFLDS00019">
    <property type="entry name" value="Glutathione_Transferase_(cytos"/>
    <property type="match status" value="1"/>
</dbReference>
<keyword evidence="2" id="KW-0808">Transferase</keyword>
<dbReference type="PROSITE" id="PS50404">
    <property type="entry name" value="GST_NTER"/>
    <property type="match status" value="1"/>
</dbReference>
<dbReference type="CDD" id="cd03194">
    <property type="entry name" value="GST_C_3"/>
    <property type="match status" value="1"/>
</dbReference>
<sequence length="230" mass="25877">MRQLWIGNKNYSSWSMRPWVLMREAGIPFEEVMVRFDGFGPDSAFKQRLAGISPTGKVPVLVEDDLVVWDTLAIAETLAEQFPDRALWPREPRARAHARSICAEMHSGFMALRAACPMNIEASLPEVGALALRDKPAVRSDLQRLTTMWSELLHAHGGPMLFGDFSIADAYFAPVVMRIQTYALPVPEPVAGYVERVCALPSVRAWVDDARAEHDFRPFEEPYRLHGNKA</sequence>
<dbReference type="SFLD" id="SFLDG00358">
    <property type="entry name" value="Main_(cytGST)"/>
    <property type="match status" value="1"/>
</dbReference>
<proteinExistence type="predicted"/>